<gene>
    <name evidence="1" type="ORF">DW352_03280</name>
</gene>
<protein>
    <recommendedName>
        <fullName evidence="3">Ribbon-helix-helix protein, CopG family</fullName>
    </recommendedName>
</protein>
<name>A0A345ZRS7_9HYPH</name>
<dbReference type="CDD" id="cd21631">
    <property type="entry name" value="RHH_CopG_NikR-like"/>
    <property type="match status" value="1"/>
</dbReference>
<evidence type="ECO:0008006" key="3">
    <source>
        <dbReference type="Google" id="ProtNLM"/>
    </source>
</evidence>
<evidence type="ECO:0000313" key="2">
    <source>
        <dbReference type="Proteomes" id="UP000254889"/>
    </source>
</evidence>
<dbReference type="AlphaFoldDB" id="A0A345ZRS7"/>
<dbReference type="KEGG" id="ptaw:DW352_03280"/>
<accession>A0A345ZRS7</accession>
<sequence length="117" mass="12291">MAGGRGGVPVARRLSKSSLATTFRTMGKTVQIDDDVMRAAEKIAAERGVSPGEVISEAARKVLAGHVTTEERGPAGSVLTNGWYVLPSRGSLPMSAEAIKQLIEDTELEDNLPGRSG</sequence>
<dbReference type="OrthoDB" id="9813767at2"/>
<reference evidence="1 2" key="1">
    <citation type="submission" date="2018-07" db="EMBL/GenBank/DDBJ databases">
        <authorList>
            <person name="Quirk P.G."/>
            <person name="Krulwich T.A."/>
        </authorList>
    </citation>
    <scope>NUCLEOTIDE SEQUENCE [LARGE SCALE GENOMIC DNA]</scope>
    <source>
        <strain evidence="1 2">CC-BB4</strain>
    </source>
</reference>
<evidence type="ECO:0000313" key="1">
    <source>
        <dbReference type="EMBL" id="AXK79624.1"/>
    </source>
</evidence>
<keyword evidence="2" id="KW-1185">Reference proteome</keyword>
<organism evidence="1 2">
    <name type="scientific">Pseudolabrys taiwanensis</name>
    <dbReference type="NCBI Taxonomy" id="331696"/>
    <lineage>
        <taxon>Bacteria</taxon>
        <taxon>Pseudomonadati</taxon>
        <taxon>Pseudomonadota</taxon>
        <taxon>Alphaproteobacteria</taxon>
        <taxon>Hyphomicrobiales</taxon>
        <taxon>Xanthobacteraceae</taxon>
        <taxon>Pseudolabrys</taxon>
    </lineage>
</organism>
<proteinExistence type="predicted"/>
<dbReference type="Proteomes" id="UP000254889">
    <property type="component" value="Chromosome"/>
</dbReference>
<dbReference type="EMBL" id="CP031417">
    <property type="protein sequence ID" value="AXK79624.1"/>
    <property type="molecule type" value="Genomic_DNA"/>
</dbReference>